<reference evidence="1 2" key="1">
    <citation type="submission" date="2024-12" db="EMBL/GenBank/DDBJ databases">
        <title>The unique morphological basis and parallel evolutionary history of personate flowers in Penstemon.</title>
        <authorList>
            <person name="Depatie T.H."/>
            <person name="Wessinger C.A."/>
        </authorList>
    </citation>
    <scope>NUCLEOTIDE SEQUENCE [LARGE SCALE GENOMIC DNA]</scope>
    <source>
        <strain evidence="1">WTNN_2</strain>
        <tissue evidence="1">Leaf</tissue>
    </source>
</reference>
<sequence>MLTDMVWALKKQIFGLRMSTFIKKRLKNMLVSCNRWILLPTQSLQELRSIIHSPKFRNILHKRLCKGRVVMFLHQFQKFHGFFKFPLS</sequence>
<name>A0ABD3TGD8_9LAMI</name>
<organism evidence="1 2">
    <name type="scientific">Penstemon smallii</name>
    <dbReference type="NCBI Taxonomy" id="265156"/>
    <lineage>
        <taxon>Eukaryota</taxon>
        <taxon>Viridiplantae</taxon>
        <taxon>Streptophyta</taxon>
        <taxon>Embryophyta</taxon>
        <taxon>Tracheophyta</taxon>
        <taxon>Spermatophyta</taxon>
        <taxon>Magnoliopsida</taxon>
        <taxon>eudicotyledons</taxon>
        <taxon>Gunneridae</taxon>
        <taxon>Pentapetalae</taxon>
        <taxon>asterids</taxon>
        <taxon>lamiids</taxon>
        <taxon>Lamiales</taxon>
        <taxon>Plantaginaceae</taxon>
        <taxon>Cheloneae</taxon>
        <taxon>Penstemon</taxon>
    </lineage>
</organism>
<accession>A0ABD3TGD8</accession>
<dbReference type="AlphaFoldDB" id="A0ABD3TGD8"/>
<evidence type="ECO:0000313" key="2">
    <source>
        <dbReference type="Proteomes" id="UP001634393"/>
    </source>
</evidence>
<gene>
    <name evidence="1" type="ORF">ACJIZ3_009984</name>
</gene>
<comment type="caution">
    <text evidence="1">The sequence shown here is derived from an EMBL/GenBank/DDBJ whole genome shotgun (WGS) entry which is preliminary data.</text>
</comment>
<protein>
    <submittedName>
        <fullName evidence="1">Uncharacterized protein</fullName>
    </submittedName>
</protein>
<dbReference type="EMBL" id="JBJXBP010000004">
    <property type="protein sequence ID" value="KAL3835248.1"/>
    <property type="molecule type" value="Genomic_DNA"/>
</dbReference>
<evidence type="ECO:0000313" key="1">
    <source>
        <dbReference type="EMBL" id="KAL3835248.1"/>
    </source>
</evidence>
<keyword evidence="2" id="KW-1185">Reference proteome</keyword>
<proteinExistence type="predicted"/>
<dbReference type="Proteomes" id="UP001634393">
    <property type="component" value="Unassembled WGS sequence"/>
</dbReference>